<keyword evidence="9" id="KW-1185">Reference proteome</keyword>
<dbReference type="GO" id="GO:0005524">
    <property type="term" value="F:ATP binding"/>
    <property type="evidence" value="ECO:0007669"/>
    <property type="project" value="UniProtKB-KW"/>
</dbReference>
<reference evidence="8 9" key="1">
    <citation type="submission" date="2018-01" db="EMBL/GenBank/DDBJ databases">
        <title>Whole genome analyses suggest that Burkholderia sensu lato contains two further novel genera in the rhizoxinica-symbiotica group Mycetohabitans gen. nov., and Trinickia gen. nov.: implications for the evolution of diazotrophy and nodulation in the Burkholderiaceae.</title>
        <authorList>
            <person name="Estrada-de los Santos P."/>
            <person name="Palmer M."/>
            <person name="Chavez-Ramirez B."/>
            <person name="Beukes C."/>
            <person name="Steenkamp E.T."/>
            <person name="Hirsch A.M."/>
            <person name="Manyaka P."/>
            <person name="Maluk M."/>
            <person name="Lafos M."/>
            <person name="Crook M."/>
            <person name="Gross E."/>
            <person name="Simon M.F."/>
            <person name="Bueno dos Reis Junior F."/>
            <person name="Poole P.S."/>
            <person name="Venter S.N."/>
            <person name="James E.K."/>
        </authorList>
    </citation>
    <scope>NUCLEOTIDE SEQUENCE [LARGE SCALE GENOMIC DNA]</scope>
    <source>
        <strain evidence="8 9">GIMN1.004</strain>
    </source>
</reference>
<dbReference type="PANTHER" id="PTHR43335">
    <property type="entry name" value="ABC TRANSPORTER, ATP-BINDING PROTEIN"/>
    <property type="match status" value="1"/>
</dbReference>
<protein>
    <submittedName>
        <fullName evidence="8">Copper ABC transporter ATP-binding protein</fullName>
    </submittedName>
</protein>
<organism evidence="8 9">
    <name type="scientific">Trinickia dabaoshanensis</name>
    <dbReference type="NCBI Taxonomy" id="564714"/>
    <lineage>
        <taxon>Bacteria</taxon>
        <taxon>Pseudomonadati</taxon>
        <taxon>Pseudomonadota</taxon>
        <taxon>Betaproteobacteria</taxon>
        <taxon>Burkholderiales</taxon>
        <taxon>Burkholderiaceae</taxon>
        <taxon>Trinickia</taxon>
    </lineage>
</organism>
<accession>A0A2N7VL00</accession>
<dbReference type="Pfam" id="PF00005">
    <property type="entry name" value="ABC_tran"/>
    <property type="match status" value="1"/>
</dbReference>
<dbReference type="AlphaFoldDB" id="A0A2N7VL00"/>
<evidence type="ECO:0000256" key="3">
    <source>
        <dbReference type="ARBA" id="ARBA00022475"/>
    </source>
</evidence>
<dbReference type="GO" id="GO:0016887">
    <property type="term" value="F:ATP hydrolysis activity"/>
    <property type="evidence" value="ECO:0007669"/>
    <property type="project" value="InterPro"/>
</dbReference>
<dbReference type="EMBL" id="PNYA01000017">
    <property type="protein sequence ID" value="PMS17815.1"/>
    <property type="molecule type" value="Genomic_DNA"/>
</dbReference>
<dbReference type="InterPro" id="IPR017871">
    <property type="entry name" value="ABC_transporter-like_CS"/>
</dbReference>
<dbReference type="OrthoDB" id="9804819at2"/>
<dbReference type="SUPFAM" id="SSF52540">
    <property type="entry name" value="P-loop containing nucleoside triphosphate hydrolases"/>
    <property type="match status" value="1"/>
</dbReference>
<evidence type="ECO:0000256" key="2">
    <source>
        <dbReference type="ARBA" id="ARBA00022448"/>
    </source>
</evidence>
<name>A0A2N7VL00_9BURK</name>
<evidence type="ECO:0000256" key="6">
    <source>
        <dbReference type="ARBA" id="ARBA00022840"/>
    </source>
</evidence>
<keyword evidence="5" id="KW-0547">Nucleotide-binding</keyword>
<comment type="similarity">
    <text evidence="1">Belongs to the ABC transporter superfamily.</text>
</comment>
<dbReference type="PANTHER" id="PTHR43335:SF11">
    <property type="entry name" value="ABC TRANSPORTER RELATED"/>
    <property type="match status" value="1"/>
</dbReference>
<dbReference type="InterPro" id="IPR003439">
    <property type="entry name" value="ABC_transporter-like_ATP-bd"/>
</dbReference>
<keyword evidence="4" id="KW-0997">Cell inner membrane</keyword>
<sequence>MIELTGVGKAFGKVRAIDGVDLRIRDGELFGLIGRNGAGKSTLFQLMLGLLSTDAGEVRIRGEAARSRAFLSVKRSLGYLPENVVLYDNLTGAETLRFFAKLKGVPLDRCAPLLDEVGLGGAASRKVREYSKGMKQRLGFAQALLGEPQLLFLDEPTNGLDPKGIREFYQTLKRRQEAGATIVVTSHILAEMQQRVDRLAILHGGRIQAVGSVQVLRGQTTLPLSIEVLAHNEDTGTLEAALRRAPFFNLTMRGRHIGFQCPRDAKMAAIAALSSLADRIADLQIHEPSLEDVFLGCTETNA</sequence>
<evidence type="ECO:0000256" key="1">
    <source>
        <dbReference type="ARBA" id="ARBA00005417"/>
    </source>
</evidence>
<evidence type="ECO:0000313" key="9">
    <source>
        <dbReference type="Proteomes" id="UP000235616"/>
    </source>
</evidence>
<keyword evidence="6 8" id="KW-0067">ATP-binding</keyword>
<keyword evidence="3" id="KW-1003">Cell membrane</keyword>
<dbReference type="SMART" id="SM00382">
    <property type="entry name" value="AAA"/>
    <property type="match status" value="1"/>
</dbReference>
<evidence type="ECO:0000313" key="8">
    <source>
        <dbReference type="EMBL" id="PMS17815.1"/>
    </source>
</evidence>
<proteinExistence type="inferred from homology"/>
<dbReference type="RefSeq" id="WP_102646857.1">
    <property type="nucleotide sequence ID" value="NZ_PNYA01000017.1"/>
</dbReference>
<comment type="caution">
    <text evidence="8">The sequence shown here is derived from an EMBL/GenBank/DDBJ whole genome shotgun (WGS) entry which is preliminary data.</text>
</comment>
<evidence type="ECO:0000256" key="5">
    <source>
        <dbReference type="ARBA" id="ARBA00022741"/>
    </source>
</evidence>
<feature type="domain" description="ABC transporter" evidence="7">
    <location>
        <begin position="2"/>
        <end position="229"/>
    </location>
</feature>
<dbReference type="Proteomes" id="UP000235616">
    <property type="component" value="Unassembled WGS sequence"/>
</dbReference>
<keyword evidence="2" id="KW-0813">Transport</keyword>
<dbReference type="PROSITE" id="PS50893">
    <property type="entry name" value="ABC_TRANSPORTER_2"/>
    <property type="match status" value="1"/>
</dbReference>
<dbReference type="InterPro" id="IPR027417">
    <property type="entry name" value="P-loop_NTPase"/>
</dbReference>
<dbReference type="InterPro" id="IPR003593">
    <property type="entry name" value="AAA+_ATPase"/>
</dbReference>
<evidence type="ECO:0000256" key="4">
    <source>
        <dbReference type="ARBA" id="ARBA00022519"/>
    </source>
</evidence>
<gene>
    <name evidence="8" type="ORF">C0Z18_18365</name>
</gene>
<keyword evidence="4" id="KW-0472">Membrane</keyword>
<dbReference type="PROSITE" id="PS00211">
    <property type="entry name" value="ABC_TRANSPORTER_1"/>
    <property type="match status" value="1"/>
</dbReference>
<evidence type="ECO:0000259" key="7">
    <source>
        <dbReference type="PROSITE" id="PS50893"/>
    </source>
</evidence>
<dbReference type="Gene3D" id="3.40.50.300">
    <property type="entry name" value="P-loop containing nucleotide triphosphate hydrolases"/>
    <property type="match status" value="1"/>
</dbReference>